<keyword evidence="8" id="KW-1185">Reference proteome</keyword>
<evidence type="ECO:0000256" key="1">
    <source>
        <dbReference type="ARBA" id="ARBA00004141"/>
    </source>
</evidence>
<evidence type="ECO:0000256" key="5">
    <source>
        <dbReference type="SAM" id="Phobius"/>
    </source>
</evidence>
<dbReference type="OrthoDB" id="5296287at2759"/>
<comment type="subcellular location">
    <subcellularLocation>
        <location evidence="1">Membrane</location>
        <topology evidence="1">Multi-pass membrane protein</topology>
    </subcellularLocation>
</comment>
<dbReference type="InterPro" id="IPR038717">
    <property type="entry name" value="Tc1-like_DDE_dom"/>
</dbReference>
<keyword evidence="3 5" id="KW-1133">Transmembrane helix</keyword>
<dbReference type="GO" id="GO:0016020">
    <property type="term" value="C:membrane"/>
    <property type="evidence" value="ECO:0007669"/>
    <property type="project" value="UniProtKB-SubCell"/>
</dbReference>
<evidence type="ECO:0000313" key="8">
    <source>
        <dbReference type="Proteomes" id="UP000677054"/>
    </source>
</evidence>
<evidence type="ECO:0000259" key="6">
    <source>
        <dbReference type="Pfam" id="PF13358"/>
    </source>
</evidence>
<dbReference type="AlphaFoldDB" id="A0A7R9AFR2"/>
<feature type="transmembrane region" description="Helical" evidence="5">
    <location>
        <begin position="75"/>
        <end position="92"/>
    </location>
</feature>
<keyword evidence="4 5" id="KW-0472">Membrane</keyword>
<feature type="non-terminal residue" evidence="7">
    <location>
        <position position="1"/>
    </location>
</feature>
<feature type="transmembrane region" description="Helical" evidence="5">
    <location>
        <begin position="214"/>
        <end position="236"/>
    </location>
</feature>
<proteinExistence type="predicted"/>
<feature type="transmembrane region" description="Helical" evidence="5">
    <location>
        <begin position="43"/>
        <end position="63"/>
    </location>
</feature>
<dbReference type="GO" id="GO:0003676">
    <property type="term" value="F:nucleic acid binding"/>
    <property type="evidence" value="ECO:0007669"/>
    <property type="project" value="InterPro"/>
</dbReference>
<sequence length="264" mass="30085">MALIKDEIFWNEREACRNGWSYDRSLYAETVASAFHWVCDEEWRITLAFTLVATATMLGSLVLNNLADWFGRRPIFYGSAALHLIFGTGLLYAKDYGIFSALLFLKSIAFPSCFQIAYIMSKEQQERVSSPTFQEFFEKLLRQVHMISPPDQPVYVIIDHARLHKRASVPDDFPNVRVKFLPAYSPFLNPTEHALSAFKAAVKRLEQTGPEHRMVVNVGMNIVYVFGVCVQVFLAWVTGGHWIYFGLATTLPVAAFYGYFKSVP</sequence>
<dbReference type="PANTHER" id="PTHR24064">
    <property type="entry name" value="SOLUTE CARRIER FAMILY 22 MEMBER"/>
    <property type="match status" value="1"/>
</dbReference>
<keyword evidence="2 5" id="KW-0812">Transmembrane</keyword>
<evidence type="ECO:0000256" key="2">
    <source>
        <dbReference type="ARBA" id="ARBA00022692"/>
    </source>
</evidence>
<feature type="domain" description="Tc1-like transposase DDE" evidence="6">
    <location>
        <begin position="125"/>
        <end position="204"/>
    </location>
</feature>
<dbReference type="InterPro" id="IPR036397">
    <property type="entry name" value="RNaseH_sf"/>
</dbReference>
<feature type="transmembrane region" description="Helical" evidence="5">
    <location>
        <begin position="98"/>
        <end position="120"/>
    </location>
</feature>
<protein>
    <recommendedName>
        <fullName evidence="6">Tc1-like transposase DDE domain-containing protein</fullName>
    </recommendedName>
</protein>
<gene>
    <name evidence="7" type="ORF">DSTB1V02_LOCUS13005</name>
</gene>
<reference evidence="7" key="1">
    <citation type="submission" date="2020-11" db="EMBL/GenBank/DDBJ databases">
        <authorList>
            <person name="Tran Van P."/>
        </authorList>
    </citation>
    <scope>NUCLEOTIDE SEQUENCE</scope>
</reference>
<evidence type="ECO:0000313" key="7">
    <source>
        <dbReference type="EMBL" id="CAD7253255.1"/>
    </source>
</evidence>
<name>A0A7R9AFR2_9CRUS</name>
<dbReference type="Proteomes" id="UP000677054">
    <property type="component" value="Unassembled WGS sequence"/>
</dbReference>
<dbReference type="Pfam" id="PF13358">
    <property type="entry name" value="DDE_3"/>
    <property type="match status" value="1"/>
</dbReference>
<dbReference type="InterPro" id="IPR036259">
    <property type="entry name" value="MFS_trans_sf"/>
</dbReference>
<organism evidence="7">
    <name type="scientific">Darwinula stevensoni</name>
    <dbReference type="NCBI Taxonomy" id="69355"/>
    <lineage>
        <taxon>Eukaryota</taxon>
        <taxon>Metazoa</taxon>
        <taxon>Ecdysozoa</taxon>
        <taxon>Arthropoda</taxon>
        <taxon>Crustacea</taxon>
        <taxon>Oligostraca</taxon>
        <taxon>Ostracoda</taxon>
        <taxon>Podocopa</taxon>
        <taxon>Podocopida</taxon>
        <taxon>Darwinulocopina</taxon>
        <taxon>Darwinuloidea</taxon>
        <taxon>Darwinulidae</taxon>
        <taxon>Darwinula</taxon>
    </lineage>
</organism>
<feature type="transmembrane region" description="Helical" evidence="5">
    <location>
        <begin position="242"/>
        <end position="260"/>
    </location>
</feature>
<dbReference type="Gene3D" id="3.30.420.10">
    <property type="entry name" value="Ribonuclease H-like superfamily/Ribonuclease H"/>
    <property type="match status" value="1"/>
</dbReference>
<evidence type="ECO:0000256" key="4">
    <source>
        <dbReference type="ARBA" id="ARBA00023136"/>
    </source>
</evidence>
<dbReference type="SUPFAM" id="SSF103473">
    <property type="entry name" value="MFS general substrate transporter"/>
    <property type="match status" value="1"/>
</dbReference>
<dbReference type="EMBL" id="LR905069">
    <property type="protein sequence ID" value="CAD7253255.1"/>
    <property type="molecule type" value="Genomic_DNA"/>
</dbReference>
<accession>A0A7R9AFR2</accession>
<dbReference type="EMBL" id="CAJPEV010005552">
    <property type="protein sequence ID" value="CAG0903269.1"/>
    <property type="molecule type" value="Genomic_DNA"/>
</dbReference>
<evidence type="ECO:0000256" key="3">
    <source>
        <dbReference type="ARBA" id="ARBA00022989"/>
    </source>
</evidence>